<comment type="similarity">
    <text evidence="3">Belongs to the protein kinase superfamily. NEK Ser/Thr protein kinase family. NIMA subfamily.</text>
</comment>
<keyword evidence="6" id="KW-0723">Serine/threonine-protein kinase</keyword>
<evidence type="ECO:0000256" key="3">
    <source>
        <dbReference type="ARBA" id="ARBA00010886"/>
    </source>
</evidence>
<accession>A0A8X6WUG4</accession>
<keyword evidence="10" id="KW-0808">Transferase</keyword>
<keyword evidence="5" id="KW-0963">Cytoplasm</keyword>
<evidence type="ECO:0000256" key="12">
    <source>
        <dbReference type="ARBA" id="ARBA00022842"/>
    </source>
</evidence>
<evidence type="ECO:0000256" key="2">
    <source>
        <dbReference type="ARBA" id="ARBA00004496"/>
    </source>
</evidence>
<keyword evidence="7" id="KW-0597">Phosphoprotein</keyword>
<keyword evidence="12" id="KW-0460">Magnesium</keyword>
<evidence type="ECO:0000256" key="1">
    <source>
        <dbReference type="ARBA" id="ARBA00001946"/>
    </source>
</evidence>
<dbReference type="SUPFAM" id="SSF50985">
    <property type="entry name" value="RCC1/BLIP-II"/>
    <property type="match status" value="1"/>
</dbReference>
<dbReference type="Pfam" id="PF00415">
    <property type="entry name" value="RCC1"/>
    <property type="match status" value="1"/>
</dbReference>
<feature type="repeat" description="RCC1" evidence="13">
    <location>
        <begin position="1"/>
        <end position="49"/>
    </location>
</feature>
<gene>
    <name evidence="14" type="ORF">TNIN_384781</name>
</gene>
<dbReference type="InterPro" id="IPR051997">
    <property type="entry name" value="STK_NEK"/>
</dbReference>
<organism evidence="14 15">
    <name type="scientific">Trichonephila inaurata madagascariensis</name>
    <dbReference type="NCBI Taxonomy" id="2747483"/>
    <lineage>
        <taxon>Eukaryota</taxon>
        <taxon>Metazoa</taxon>
        <taxon>Ecdysozoa</taxon>
        <taxon>Arthropoda</taxon>
        <taxon>Chelicerata</taxon>
        <taxon>Arachnida</taxon>
        <taxon>Araneae</taxon>
        <taxon>Araneomorphae</taxon>
        <taxon>Entelegynae</taxon>
        <taxon>Araneoidea</taxon>
        <taxon>Nephilidae</taxon>
        <taxon>Trichonephila</taxon>
        <taxon>Trichonephila inaurata</taxon>
    </lineage>
</organism>
<evidence type="ECO:0000256" key="9">
    <source>
        <dbReference type="ARBA" id="ARBA00022741"/>
    </source>
</evidence>
<keyword evidence="8" id="KW-0479">Metal-binding</keyword>
<comment type="cofactor">
    <cofactor evidence="1">
        <name>Mg(2+)</name>
        <dbReference type="ChEBI" id="CHEBI:18420"/>
    </cofactor>
</comment>
<dbReference type="Proteomes" id="UP000886998">
    <property type="component" value="Unassembled WGS sequence"/>
</dbReference>
<evidence type="ECO:0000256" key="10">
    <source>
        <dbReference type="ARBA" id="ARBA00022777"/>
    </source>
</evidence>
<evidence type="ECO:0000256" key="7">
    <source>
        <dbReference type="ARBA" id="ARBA00022553"/>
    </source>
</evidence>
<keyword evidence="9" id="KW-0547">Nucleotide-binding</keyword>
<dbReference type="EMBL" id="BMAV01002574">
    <property type="protein sequence ID" value="GFY41548.1"/>
    <property type="molecule type" value="Genomic_DNA"/>
</dbReference>
<dbReference type="Gene3D" id="2.130.10.30">
    <property type="entry name" value="Regulator of chromosome condensation 1/beta-lactamase-inhibitor protein II"/>
    <property type="match status" value="1"/>
</dbReference>
<dbReference type="InterPro" id="IPR000408">
    <property type="entry name" value="Reg_chr_condens"/>
</dbReference>
<protein>
    <recommendedName>
        <fullName evidence="4">non-specific serine/threonine protein kinase</fullName>
        <ecNumber evidence="4">2.7.11.1</ecNumber>
    </recommendedName>
</protein>
<keyword evidence="10" id="KW-0418">Kinase</keyword>
<evidence type="ECO:0000313" key="15">
    <source>
        <dbReference type="Proteomes" id="UP000886998"/>
    </source>
</evidence>
<dbReference type="GO" id="GO:0046872">
    <property type="term" value="F:metal ion binding"/>
    <property type="evidence" value="ECO:0007669"/>
    <property type="project" value="UniProtKB-KW"/>
</dbReference>
<keyword evidence="11" id="KW-0067">ATP-binding</keyword>
<evidence type="ECO:0000313" key="14">
    <source>
        <dbReference type="EMBL" id="GFY41548.1"/>
    </source>
</evidence>
<keyword evidence="15" id="KW-1185">Reference proteome</keyword>
<evidence type="ECO:0000256" key="5">
    <source>
        <dbReference type="ARBA" id="ARBA00022490"/>
    </source>
</evidence>
<proteinExistence type="inferred from homology"/>
<dbReference type="PANTHER" id="PTHR44535:SF5">
    <property type="entry name" value="PROTEIN KINASE DOMAIN-CONTAINING PROTEIN"/>
    <property type="match status" value="1"/>
</dbReference>
<dbReference type="AlphaFoldDB" id="A0A8X6WUG4"/>
<comment type="subcellular location">
    <subcellularLocation>
        <location evidence="2">Cytoplasm</location>
    </subcellularLocation>
</comment>
<evidence type="ECO:0000256" key="6">
    <source>
        <dbReference type="ARBA" id="ARBA00022527"/>
    </source>
</evidence>
<dbReference type="PROSITE" id="PS50012">
    <property type="entry name" value="RCC1_3"/>
    <property type="match status" value="1"/>
</dbReference>
<evidence type="ECO:0000256" key="4">
    <source>
        <dbReference type="ARBA" id="ARBA00012513"/>
    </source>
</evidence>
<dbReference type="PANTHER" id="PTHR44535">
    <property type="entry name" value="PROTEIN CBG16200"/>
    <property type="match status" value="1"/>
</dbReference>
<reference evidence="14" key="1">
    <citation type="submission" date="2020-08" db="EMBL/GenBank/DDBJ databases">
        <title>Multicomponent nature underlies the extraordinary mechanical properties of spider dragline silk.</title>
        <authorList>
            <person name="Kono N."/>
            <person name="Nakamura H."/>
            <person name="Mori M."/>
            <person name="Yoshida Y."/>
            <person name="Ohtoshi R."/>
            <person name="Malay A.D."/>
            <person name="Moran D.A.P."/>
            <person name="Tomita M."/>
            <person name="Numata K."/>
            <person name="Arakawa K."/>
        </authorList>
    </citation>
    <scope>NUCLEOTIDE SEQUENCE</scope>
</reference>
<dbReference type="GO" id="GO:0005524">
    <property type="term" value="F:ATP binding"/>
    <property type="evidence" value="ECO:0007669"/>
    <property type="project" value="UniProtKB-KW"/>
</dbReference>
<evidence type="ECO:0000256" key="11">
    <source>
        <dbReference type="ARBA" id="ARBA00022840"/>
    </source>
</evidence>
<dbReference type="OrthoDB" id="248923at2759"/>
<sequence length="71" mass="7458">MTCGNGSQGCLGHGDWNMCVKPKLIEKLLSVDISDVSCGPHHVVVVGREGDAYAWGCGAGGRLGTGRENDW</sequence>
<name>A0A8X6WUG4_9ARAC</name>
<dbReference type="EC" id="2.7.11.1" evidence="4"/>
<comment type="caution">
    <text evidence="14">The sequence shown here is derived from an EMBL/GenBank/DDBJ whole genome shotgun (WGS) entry which is preliminary data.</text>
</comment>
<dbReference type="InterPro" id="IPR009091">
    <property type="entry name" value="RCC1/BLIP-II"/>
</dbReference>
<dbReference type="GO" id="GO:0005737">
    <property type="term" value="C:cytoplasm"/>
    <property type="evidence" value="ECO:0007669"/>
    <property type="project" value="UniProtKB-SubCell"/>
</dbReference>
<evidence type="ECO:0000256" key="8">
    <source>
        <dbReference type="ARBA" id="ARBA00022723"/>
    </source>
</evidence>
<dbReference type="GO" id="GO:0004674">
    <property type="term" value="F:protein serine/threonine kinase activity"/>
    <property type="evidence" value="ECO:0007669"/>
    <property type="project" value="UniProtKB-KW"/>
</dbReference>
<evidence type="ECO:0000256" key="13">
    <source>
        <dbReference type="PROSITE-ProRule" id="PRU00235"/>
    </source>
</evidence>